<feature type="region of interest" description="Disordered" evidence="4">
    <location>
        <begin position="36"/>
        <end position="60"/>
    </location>
</feature>
<gene>
    <name evidence="5" type="ORF">EUX98_g982</name>
</gene>
<dbReference type="Pfam" id="PF01215">
    <property type="entry name" value="COX5B"/>
    <property type="match status" value="1"/>
</dbReference>
<dbReference type="CDD" id="cd00924">
    <property type="entry name" value="Cyt_c_Oxidase_Vb"/>
    <property type="match status" value="1"/>
</dbReference>
<feature type="binding site" evidence="3">
    <location>
        <position position="131"/>
    </location>
    <ligand>
        <name>Zn(2+)</name>
        <dbReference type="ChEBI" id="CHEBI:29105"/>
    </ligand>
</feature>
<keyword evidence="6" id="KW-1185">Reference proteome</keyword>
<organism evidence="5 6">
    <name type="scientific">Antrodiella citrinella</name>
    <dbReference type="NCBI Taxonomy" id="2447956"/>
    <lineage>
        <taxon>Eukaryota</taxon>
        <taxon>Fungi</taxon>
        <taxon>Dikarya</taxon>
        <taxon>Basidiomycota</taxon>
        <taxon>Agaricomycotina</taxon>
        <taxon>Agaricomycetes</taxon>
        <taxon>Polyporales</taxon>
        <taxon>Steccherinaceae</taxon>
        <taxon>Antrodiella</taxon>
    </lineage>
</organism>
<dbReference type="PROSITE" id="PS51359">
    <property type="entry name" value="COX5B_2"/>
    <property type="match status" value="1"/>
</dbReference>
<evidence type="ECO:0000256" key="1">
    <source>
        <dbReference type="ARBA" id="ARBA00022723"/>
    </source>
</evidence>
<reference evidence="5 6" key="1">
    <citation type="submission" date="2019-02" db="EMBL/GenBank/DDBJ databases">
        <title>Genome sequencing of the rare red list fungi Antrodiella citrinella (Flaviporus citrinellus).</title>
        <authorList>
            <person name="Buettner E."/>
            <person name="Kellner H."/>
        </authorList>
    </citation>
    <scope>NUCLEOTIDE SEQUENCE [LARGE SCALE GENOMIC DNA]</scope>
    <source>
        <strain evidence="5 6">DSM 108506</strain>
    </source>
</reference>
<name>A0A4S4N490_9APHY</name>
<comment type="caution">
    <text evidence="5">The sequence shown here is derived from an EMBL/GenBank/DDBJ whole genome shotgun (WGS) entry which is preliminary data.</text>
</comment>
<keyword evidence="1 3" id="KW-0479">Metal-binding</keyword>
<dbReference type="InterPro" id="IPR036972">
    <property type="entry name" value="Cyt_c_oxidase_su5b_sf"/>
</dbReference>
<feature type="binding site" evidence="3">
    <location>
        <position position="134"/>
    </location>
    <ligand>
        <name>Zn(2+)</name>
        <dbReference type="ChEBI" id="CHEBI:29105"/>
    </ligand>
</feature>
<proteinExistence type="predicted"/>
<dbReference type="GO" id="GO:0045277">
    <property type="term" value="C:respiratory chain complex IV"/>
    <property type="evidence" value="ECO:0007669"/>
    <property type="project" value="InterPro"/>
</dbReference>
<dbReference type="InterPro" id="IPR002124">
    <property type="entry name" value="Cyt_c_oxidase_su5b"/>
</dbReference>
<evidence type="ECO:0000256" key="3">
    <source>
        <dbReference type="PIRSR" id="PIRSR602124-2"/>
    </source>
</evidence>
<dbReference type="EMBL" id="SGPM01000009">
    <property type="protein sequence ID" value="THH33195.1"/>
    <property type="molecule type" value="Genomic_DNA"/>
</dbReference>
<keyword evidence="2 3" id="KW-0862">Zinc</keyword>
<evidence type="ECO:0000256" key="4">
    <source>
        <dbReference type="SAM" id="MobiDB-lite"/>
    </source>
</evidence>
<evidence type="ECO:0000313" key="6">
    <source>
        <dbReference type="Proteomes" id="UP000308730"/>
    </source>
</evidence>
<dbReference type="GO" id="GO:0006123">
    <property type="term" value="P:mitochondrial electron transport, cytochrome c to oxygen"/>
    <property type="evidence" value="ECO:0007669"/>
    <property type="project" value="InterPro"/>
</dbReference>
<accession>A0A4S4N490</accession>
<dbReference type="GO" id="GO:0005740">
    <property type="term" value="C:mitochondrial envelope"/>
    <property type="evidence" value="ECO:0007669"/>
    <property type="project" value="InterPro"/>
</dbReference>
<protein>
    <submittedName>
        <fullName evidence="5">Uncharacterized protein</fullName>
    </submittedName>
</protein>
<evidence type="ECO:0000313" key="5">
    <source>
        <dbReference type="EMBL" id="THH33195.1"/>
    </source>
</evidence>
<dbReference type="PANTHER" id="PTHR10122:SF0">
    <property type="entry name" value="CYTOCHROME C OXIDASE SUBUNIT 5B, ISOFORM A-RELATED"/>
    <property type="match status" value="1"/>
</dbReference>
<sequence>MFAAAIRPAAFAARAAFKPMSRSAVRAISTTPARLSGHAEPSIFGPGAKSGEVPTDENQSTGLERLQVLGTIEGVDVFDYKPLDSSRIGTKADPIKVFSWEPERTIGCTGSPAESHELLWMNLTTQKNRRCPECGSVYALDHHADPEGDAHEHAHH</sequence>
<dbReference type="SUPFAM" id="SSF57802">
    <property type="entry name" value="Rubredoxin-like"/>
    <property type="match status" value="1"/>
</dbReference>
<dbReference type="AlphaFoldDB" id="A0A4S4N490"/>
<dbReference type="PANTHER" id="PTHR10122">
    <property type="entry name" value="CYTOCHROME C OXIDASE SUBUNIT 5B, MITOCHONDRIAL"/>
    <property type="match status" value="1"/>
</dbReference>
<feature type="binding site" evidence="3">
    <location>
        <position position="108"/>
    </location>
    <ligand>
        <name>Zn(2+)</name>
        <dbReference type="ChEBI" id="CHEBI:29105"/>
    </ligand>
</feature>
<feature type="binding site" evidence="3">
    <location>
        <position position="116"/>
    </location>
    <ligand>
        <name>Zn(2+)</name>
        <dbReference type="ChEBI" id="CHEBI:29105"/>
    </ligand>
</feature>
<dbReference type="OrthoDB" id="10249250at2759"/>
<dbReference type="Proteomes" id="UP000308730">
    <property type="component" value="Unassembled WGS sequence"/>
</dbReference>
<dbReference type="GO" id="GO:0046872">
    <property type="term" value="F:metal ion binding"/>
    <property type="evidence" value="ECO:0007669"/>
    <property type="project" value="UniProtKB-KW"/>
</dbReference>
<evidence type="ECO:0000256" key="2">
    <source>
        <dbReference type="ARBA" id="ARBA00022833"/>
    </source>
</evidence>
<dbReference type="Gene3D" id="2.60.11.10">
    <property type="entry name" value="Cytochrome c oxidase, subunit Vb"/>
    <property type="match status" value="1"/>
</dbReference>